<gene>
    <name evidence="2" type="ORF">GCM10025869_36410</name>
</gene>
<proteinExistence type="predicted"/>
<dbReference type="InterPro" id="IPR011528">
    <property type="entry name" value="NERD"/>
</dbReference>
<comment type="caution">
    <text evidence="2">The sequence shown here is derived from an EMBL/GenBank/DDBJ whole genome shotgun (WGS) entry which is preliminary data.</text>
</comment>
<dbReference type="Pfam" id="PF08378">
    <property type="entry name" value="NERD"/>
    <property type="match status" value="1"/>
</dbReference>
<dbReference type="EMBL" id="BSVA01000001">
    <property type="protein sequence ID" value="GMA93112.1"/>
    <property type="molecule type" value="Genomic_DNA"/>
</dbReference>
<organism evidence="2 3">
    <name type="scientific">Homoserinibacter gongjuensis</name>
    <dbReference type="NCBI Taxonomy" id="1162968"/>
    <lineage>
        <taxon>Bacteria</taxon>
        <taxon>Bacillati</taxon>
        <taxon>Actinomycetota</taxon>
        <taxon>Actinomycetes</taxon>
        <taxon>Micrococcales</taxon>
        <taxon>Microbacteriaceae</taxon>
        <taxon>Homoserinibacter</taxon>
    </lineage>
</organism>
<accession>A0ABQ6JZL6</accession>
<dbReference type="Proteomes" id="UP001157069">
    <property type="component" value="Unassembled WGS sequence"/>
</dbReference>
<name>A0ABQ6JZL6_9MICO</name>
<reference evidence="3" key="1">
    <citation type="journal article" date="2019" name="Int. J. Syst. Evol. Microbiol.">
        <title>The Global Catalogue of Microorganisms (GCM) 10K type strain sequencing project: providing services to taxonomists for standard genome sequencing and annotation.</title>
        <authorList>
            <consortium name="The Broad Institute Genomics Platform"/>
            <consortium name="The Broad Institute Genome Sequencing Center for Infectious Disease"/>
            <person name="Wu L."/>
            <person name="Ma J."/>
        </authorList>
    </citation>
    <scope>NUCLEOTIDE SEQUENCE [LARGE SCALE GENOMIC DNA]</scope>
    <source>
        <strain evidence="3">NBRC 108755</strain>
    </source>
</reference>
<evidence type="ECO:0000259" key="1">
    <source>
        <dbReference type="Pfam" id="PF08378"/>
    </source>
</evidence>
<evidence type="ECO:0000313" key="2">
    <source>
        <dbReference type="EMBL" id="GMA93112.1"/>
    </source>
</evidence>
<keyword evidence="3" id="KW-1185">Reference proteome</keyword>
<sequence>MLTVVEQTTETDREMNLRFAGVCTVCGEEIPKGARAVYSPSSRSVHHTACPGLELGAAGASARREFERRKARDDARIEARKANVRATFGDGFIGKVATFLAVDDSPRRSTSVWAQGAVGEERVAAQLDALAEVGVIALHDRRIPGTKANIDHIAVTPWGVWVIDAKRYLNKRPDLVTEGGFLGIGGTDRLTVGGRKQDKLVDGMLWQLEKVQAVLGETASARGILCFVDADWPLIGGHFSVRGVRVVWPRRLPKELLQTVPPTIDPDAVGRVLASAFPPA</sequence>
<protein>
    <recommendedName>
        <fullName evidence="1">NERD domain-containing protein</fullName>
    </recommendedName>
</protein>
<evidence type="ECO:0000313" key="3">
    <source>
        <dbReference type="Proteomes" id="UP001157069"/>
    </source>
</evidence>
<feature type="domain" description="NERD" evidence="1">
    <location>
        <begin position="116"/>
        <end position="169"/>
    </location>
</feature>